<dbReference type="PANTHER" id="PTHR30576">
    <property type="entry name" value="COLANIC BIOSYNTHESIS UDP-GLUCOSE LIPID CARRIER TRANSFERASE"/>
    <property type="match status" value="1"/>
</dbReference>
<dbReference type="Proteomes" id="UP000184048">
    <property type="component" value="Unassembled WGS sequence"/>
</dbReference>
<accession>A0A1M5B9F2</accession>
<dbReference type="GO" id="GO:0016780">
    <property type="term" value="F:phosphotransferase activity, for other substituted phosphate groups"/>
    <property type="evidence" value="ECO:0007669"/>
    <property type="project" value="TreeGrafter"/>
</dbReference>
<keyword evidence="3" id="KW-0808">Transferase</keyword>
<feature type="domain" description="Bacterial sugar transferase" evidence="2">
    <location>
        <begin position="191"/>
        <end position="347"/>
    </location>
</feature>
<evidence type="ECO:0000259" key="2">
    <source>
        <dbReference type="Pfam" id="PF02397"/>
    </source>
</evidence>
<protein>
    <submittedName>
        <fullName evidence="3">Sugar transferase</fullName>
    </submittedName>
</protein>
<comment type="similarity">
    <text evidence="1">Belongs to the bacterial sugar transferase family.</text>
</comment>
<proteinExistence type="inferred from homology"/>
<dbReference type="AlphaFoldDB" id="A0A1M5B9F2"/>
<evidence type="ECO:0000313" key="3">
    <source>
        <dbReference type="EMBL" id="SHF39129.1"/>
    </source>
</evidence>
<name>A0A1M5B9F2_9BACT</name>
<evidence type="ECO:0000256" key="1">
    <source>
        <dbReference type="ARBA" id="ARBA00006464"/>
    </source>
</evidence>
<evidence type="ECO:0000313" key="4">
    <source>
        <dbReference type="Proteomes" id="UP000184048"/>
    </source>
</evidence>
<dbReference type="STRING" id="1121884.SAMN02745131_02479"/>
<dbReference type="Pfam" id="PF02397">
    <property type="entry name" value="Bac_transf"/>
    <property type="match status" value="1"/>
</dbReference>
<keyword evidence="4" id="KW-1185">Reference proteome</keyword>
<dbReference type="OrthoDB" id="9808602at2"/>
<organism evidence="3 4">
    <name type="scientific">Flavisolibacter ginsengisoli DSM 18119</name>
    <dbReference type="NCBI Taxonomy" id="1121884"/>
    <lineage>
        <taxon>Bacteria</taxon>
        <taxon>Pseudomonadati</taxon>
        <taxon>Bacteroidota</taxon>
        <taxon>Chitinophagia</taxon>
        <taxon>Chitinophagales</taxon>
        <taxon>Chitinophagaceae</taxon>
        <taxon>Flavisolibacter</taxon>
    </lineage>
</organism>
<dbReference type="RefSeq" id="WP_072835658.1">
    <property type="nucleotide sequence ID" value="NZ_FQUU01000010.1"/>
</dbReference>
<sequence length="354" mass="41121">MNYQNSTAHTQYQNIKIAQSRGCEEYTYISKFVDLRSDNTLLISTTNISKILNSPKVNAIVNLSRINDIRYINKFFDGVNAKLKNGDIFIACVETFTVRRQKMFINKVPVIRNIYFALEFIFLRACPKIKGLKKIYFAITKGKGRLLSKAEALGRIVCCGFEIVDHQNINGLTYIVTKKIKEPSFDMKPSYSLLYKMPRIGKNGKVIGVYKFRTMHPYAEYLQDYILKLNGYSEIGKPAHDFRITSWGRFMRRYWLDELPQLINVIKGEMGLVGVRPLSTRFLAEYPQDLKEKRLKYKPGCVPPYVALLKQEVKQYIESEKIYLEDKEKHPFSTDINYLFKAFSNIITNKIKSA</sequence>
<reference evidence="3 4" key="1">
    <citation type="submission" date="2016-11" db="EMBL/GenBank/DDBJ databases">
        <authorList>
            <person name="Jaros S."/>
            <person name="Januszkiewicz K."/>
            <person name="Wedrychowicz H."/>
        </authorList>
    </citation>
    <scope>NUCLEOTIDE SEQUENCE [LARGE SCALE GENOMIC DNA]</scope>
    <source>
        <strain evidence="3 4">DSM 18119</strain>
    </source>
</reference>
<gene>
    <name evidence="3" type="ORF">SAMN02745131_02479</name>
</gene>
<dbReference type="PANTHER" id="PTHR30576:SF0">
    <property type="entry name" value="UNDECAPRENYL-PHOSPHATE N-ACETYLGALACTOSAMINYL 1-PHOSPHATE TRANSFERASE-RELATED"/>
    <property type="match status" value="1"/>
</dbReference>
<dbReference type="EMBL" id="FQUU01000010">
    <property type="protein sequence ID" value="SHF39129.1"/>
    <property type="molecule type" value="Genomic_DNA"/>
</dbReference>
<dbReference type="InterPro" id="IPR003362">
    <property type="entry name" value="Bact_transf"/>
</dbReference>